<dbReference type="Proteomes" id="UP000326877">
    <property type="component" value="Unassembled WGS sequence"/>
</dbReference>
<organism evidence="2">
    <name type="scientific">Petromyces alliaceus</name>
    <name type="common">Aspergillus alliaceus</name>
    <dbReference type="NCBI Taxonomy" id="209559"/>
    <lineage>
        <taxon>Eukaryota</taxon>
        <taxon>Fungi</taxon>
        <taxon>Dikarya</taxon>
        <taxon>Ascomycota</taxon>
        <taxon>Pezizomycotina</taxon>
        <taxon>Eurotiomycetes</taxon>
        <taxon>Eurotiomycetidae</taxon>
        <taxon>Eurotiales</taxon>
        <taxon>Aspergillaceae</taxon>
        <taxon>Aspergillus</taxon>
        <taxon>Aspergillus subgen. Circumdati</taxon>
    </lineage>
</organism>
<accession>A0A5N7CC75</accession>
<reference evidence="2" key="1">
    <citation type="submission" date="2019-04" db="EMBL/GenBank/DDBJ databases">
        <title>Friends and foes A comparative genomics studyof 23 Aspergillus species from section Flavi.</title>
        <authorList>
            <consortium name="DOE Joint Genome Institute"/>
            <person name="Kjaerbolling I."/>
            <person name="Vesth T."/>
            <person name="Frisvad J.C."/>
            <person name="Nybo J.L."/>
            <person name="Theobald S."/>
            <person name="Kildgaard S."/>
            <person name="Isbrandt T."/>
            <person name="Kuo A."/>
            <person name="Sato A."/>
            <person name="Lyhne E.K."/>
            <person name="Kogle M.E."/>
            <person name="Wiebenga A."/>
            <person name="Kun R.S."/>
            <person name="Lubbers R.J."/>
            <person name="Makela M.R."/>
            <person name="Barry K."/>
            <person name="Chovatia M."/>
            <person name="Clum A."/>
            <person name="Daum C."/>
            <person name="Haridas S."/>
            <person name="He G."/>
            <person name="LaButti K."/>
            <person name="Lipzen A."/>
            <person name="Mondo S."/>
            <person name="Riley R."/>
            <person name="Salamov A."/>
            <person name="Simmons B.A."/>
            <person name="Magnuson J.K."/>
            <person name="Henrissat B."/>
            <person name="Mortensen U.H."/>
            <person name="Larsen T.O."/>
            <person name="Devries R.P."/>
            <person name="Grigoriev I.V."/>
            <person name="Machida M."/>
            <person name="Baker S.E."/>
            <person name="Andersen M.R."/>
        </authorList>
    </citation>
    <scope>NUCLEOTIDE SEQUENCE [LARGE SCALE GENOMIC DNA]</scope>
    <source>
        <strain evidence="2">IBT 14317</strain>
    </source>
</reference>
<keyword evidence="1" id="KW-1133">Transmembrane helix</keyword>
<keyword evidence="1" id="KW-0472">Membrane</keyword>
<keyword evidence="1" id="KW-0812">Transmembrane</keyword>
<protein>
    <submittedName>
        <fullName evidence="2">Uncharacterized protein</fullName>
    </submittedName>
</protein>
<name>A0A5N7CC75_PETAA</name>
<dbReference type="InterPro" id="IPR053008">
    <property type="entry name" value="Phomopsin_biosynth_assoc"/>
</dbReference>
<dbReference type="PANTHER" id="PTHR35896">
    <property type="entry name" value="IG-LIKE DOMAIN-CONTAINING PROTEIN"/>
    <property type="match status" value="1"/>
</dbReference>
<dbReference type="EMBL" id="ML735243">
    <property type="protein sequence ID" value="KAE8391704.1"/>
    <property type="molecule type" value="Genomic_DNA"/>
</dbReference>
<evidence type="ECO:0000313" key="2">
    <source>
        <dbReference type="EMBL" id="KAE8391704.1"/>
    </source>
</evidence>
<dbReference type="AlphaFoldDB" id="A0A5N7CC75"/>
<feature type="transmembrane region" description="Helical" evidence="1">
    <location>
        <begin position="57"/>
        <end position="78"/>
    </location>
</feature>
<dbReference type="PANTHER" id="PTHR35896:SF3">
    <property type="entry name" value="MAJOR FACILITATOR SUPERFAMILY TRANSPORTER"/>
    <property type="match status" value="1"/>
</dbReference>
<sequence>MWPRVTDNMEFKYKECPEDDRTLSSESLLHDAEVGNQKRPLPKRQPWIKFIHRFKTILYIALALYGLLSLLLQTIKYIQSQQPITCDCGSSTAEALSKGCKYDTMSAAWLPEPCRDDELSAEFDQMGPGPNGKWSYWADQNRTRELSIEELSLLPDNNLPFFTTWDWHVAHCSYRWRKQLRPNFLFYKMNRDAAYGHVEHCEEVMRVHDREQTIMSGVGLNGSTYS</sequence>
<proteinExistence type="predicted"/>
<evidence type="ECO:0000256" key="1">
    <source>
        <dbReference type="SAM" id="Phobius"/>
    </source>
</evidence>
<gene>
    <name evidence="2" type="ORF">BDV23DRAFT_68489</name>
</gene>
<dbReference type="OrthoDB" id="3501153at2759"/>